<dbReference type="Pfam" id="PF10604">
    <property type="entry name" value="Polyketide_cyc2"/>
    <property type="match status" value="1"/>
</dbReference>
<reference evidence="1 2" key="1">
    <citation type="submission" date="2020-07" db="EMBL/GenBank/DDBJ databases">
        <title>Sequencing the genomes of 1000 actinobacteria strains.</title>
        <authorList>
            <person name="Klenk H.-P."/>
        </authorList>
    </citation>
    <scope>NUCLEOTIDE SEQUENCE [LARGE SCALE GENOMIC DNA]</scope>
    <source>
        <strain evidence="1 2">DSM 103833</strain>
    </source>
</reference>
<evidence type="ECO:0008006" key="3">
    <source>
        <dbReference type="Google" id="ProtNLM"/>
    </source>
</evidence>
<dbReference type="RefSeq" id="WP_343047230.1">
    <property type="nucleotide sequence ID" value="NZ_JACCFP010000001.1"/>
</dbReference>
<dbReference type="InterPro" id="IPR023393">
    <property type="entry name" value="START-like_dom_sf"/>
</dbReference>
<dbReference type="EMBL" id="JACCFP010000001">
    <property type="protein sequence ID" value="NYJ02510.1"/>
    <property type="molecule type" value="Genomic_DNA"/>
</dbReference>
<dbReference type="Gene3D" id="3.30.530.20">
    <property type="match status" value="1"/>
</dbReference>
<evidence type="ECO:0000313" key="2">
    <source>
        <dbReference type="Proteomes" id="UP000530424"/>
    </source>
</evidence>
<dbReference type="InterPro" id="IPR019587">
    <property type="entry name" value="Polyketide_cyclase/dehydratase"/>
</dbReference>
<comment type="caution">
    <text evidence="1">The sequence shown here is derived from an EMBL/GenBank/DDBJ whole genome shotgun (WGS) entry which is preliminary data.</text>
</comment>
<proteinExistence type="predicted"/>
<evidence type="ECO:0000313" key="1">
    <source>
        <dbReference type="EMBL" id="NYJ02510.1"/>
    </source>
</evidence>
<gene>
    <name evidence="1" type="ORF">HNR19_003208</name>
</gene>
<accession>A0A853C2V4</accession>
<dbReference type="AlphaFoldDB" id="A0A853C2V4"/>
<organism evidence="1 2">
    <name type="scientific">Nocardioides thalensis</name>
    <dbReference type="NCBI Taxonomy" id="1914755"/>
    <lineage>
        <taxon>Bacteria</taxon>
        <taxon>Bacillati</taxon>
        <taxon>Actinomycetota</taxon>
        <taxon>Actinomycetes</taxon>
        <taxon>Propionibacteriales</taxon>
        <taxon>Nocardioidaceae</taxon>
        <taxon>Nocardioides</taxon>
    </lineage>
</organism>
<sequence>MRTSYSFSASWVTPASMAEVASVVSDLERYPEWWPQVRAVAKIDDDTARVLCRAALPYTLDLVLHAVSREAPVLEVALSGDLDGWVRWTLSEADGGTRTEFEQEVAARGALAAASYVARPLLRWNHDRMMAGCRAGLERRLV</sequence>
<keyword evidence="2" id="KW-1185">Reference proteome</keyword>
<dbReference type="SUPFAM" id="SSF55961">
    <property type="entry name" value="Bet v1-like"/>
    <property type="match status" value="1"/>
</dbReference>
<dbReference type="Proteomes" id="UP000530424">
    <property type="component" value="Unassembled WGS sequence"/>
</dbReference>
<protein>
    <recommendedName>
        <fullName evidence="3">Polyketide cyclase</fullName>
    </recommendedName>
</protein>
<name>A0A853C2V4_9ACTN</name>